<dbReference type="Pfam" id="PF07992">
    <property type="entry name" value="Pyr_redox_2"/>
    <property type="match status" value="1"/>
</dbReference>
<dbReference type="Gene3D" id="3.50.50.60">
    <property type="entry name" value="FAD/NAD(P)-binding domain"/>
    <property type="match status" value="2"/>
</dbReference>
<dbReference type="Gene3D" id="1.10.1060.10">
    <property type="entry name" value="Alpha-helical ferredoxin"/>
    <property type="match status" value="1"/>
</dbReference>
<dbReference type="InterPro" id="IPR017900">
    <property type="entry name" value="4Fe4S_Fe_S_CS"/>
</dbReference>
<feature type="non-terminal residue" evidence="5">
    <location>
        <position position="1"/>
    </location>
</feature>
<dbReference type="Proteomes" id="UP000650524">
    <property type="component" value="Unassembled WGS sequence"/>
</dbReference>
<proteinExistence type="predicted"/>
<dbReference type="GO" id="GO:0046872">
    <property type="term" value="F:metal ion binding"/>
    <property type="evidence" value="ECO:0007669"/>
    <property type="project" value="UniProtKB-KW"/>
</dbReference>
<dbReference type="InterPro" id="IPR023753">
    <property type="entry name" value="FAD/NAD-binding_dom"/>
</dbReference>
<dbReference type="PANTHER" id="PTHR42783:SF3">
    <property type="entry name" value="GLUTAMATE SYNTHASE [NADPH] SMALL CHAIN-RELATED"/>
    <property type="match status" value="1"/>
</dbReference>
<sequence length="539" mass="58121">FIVPRCTEACPAGVDVPRYIRAVKDQKYDEAVAVLREKLPLPTVCADACFAPCEDVCAYKQFGDPIAIRAIKRAAVDKGGDTWKKKKKVADKTGKKVGIVGAGPGGLTAAYYLAGKGHDVTIFDSFPKPGGTMRYGIPNYRLPEERLDKDIDDILEWGVTFKGNTVIGNDLTLDQLKKDFDAVFVASGANGSAKIPLEGSEKEGVLWGWDFLRDIGMGQSFDFKGDVIVVGGGNVAIDVALTAKRMGAKNVHLFCLEKRDEMPAHEWEIARAEEEGVLVNNSWGPKKVLGEKKATGLGLIKCTSVFDKAGNFNPTYEEGVTSKVDANHIILAIGQSADLEFVNKLKGINATGGRIAVEETGLATGENGVYAGGDVVSGPDSIINAMAHGRKAASAIDQYLGGDGNIDEVLATPEEEVALTDFVVEVKPREDMALLRPWERTSGFGQVELGLTDEQIAAESSRCLDCDARKFEVILNVEYCKECGYCAEVCGVDTFGPAESFNAKGYRPEEVKSSDRCVGCFKCYFACPDFAIDVREVTA</sequence>
<protein>
    <submittedName>
        <fullName evidence="5">FAD-dependent oxidoreductase</fullName>
    </submittedName>
</protein>
<dbReference type="PROSITE" id="PS51379">
    <property type="entry name" value="4FE4S_FER_2"/>
    <property type="match status" value="2"/>
</dbReference>
<dbReference type="SUPFAM" id="SSF54862">
    <property type="entry name" value="4Fe-4S ferredoxins"/>
    <property type="match status" value="1"/>
</dbReference>
<dbReference type="Pfam" id="PF14691">
    <property type="entry name" value="Fer4_20"/>
    <property type="match status" value="1"/>
</dbReference>
<dbReference type="GO" id="GO:0016491">
    <property type="term" value="F:oxidoreductase activity"/>
    <property type="evidence" value="ECO:0007669"/>
    <property type="project" value="InterPro"/>
</dbReference>
<dbReference type="PROSITE" id="PS00198">
    <property type="entry name" value="4FE4S_FER_1"/>
    <property type="match status" value="2"/>
</dbReference>
<dbReference type="InterPro" id="IPR017896">
    <property type="entry name" value="4Fe4S_Fe-S-bd"/>
</dbReference>
<keyword evidence="1" id="KW-0479">Metal-binding</keyword>
<evidence type="ECO:0000313" key="5">
    <source>
        <dbReference type="EMBL" id="MBC8175773.1"/>
    </source>
</evidence>
<dbReference type="GO" id="GO:0051536">
    <property type="term" value="F:iron-sulfur cluster binding"/>
    <property type="evidence" value="ECO:0007669"/>
    <property type="project" value="UniProtKB-KW"/>
</dbReference>
<evidence type="ECO:0000313" key="6">
    <source>
        <dbReference type="Proteomes" id="UP000650524"/>
    </source>
</evidence>
<dbReference type="Gene3D" id="3.30.70.20">
    <property type="match status" value="1"/>
</dbReference>
<evidence type="ECO:0000256" key="2">
    <source>
        <dbReference type="ARBA" id="ARBA00023004"/>
    </source>
</evidence>
<dbReference type="EMBL" id="JACNJD010000009">
    <property type="protein sequence ID" value="MBC8175773.1"/>
    <property type="molecule type" value="Genomic_DNA"/>
</dbReference>
<comment type="caution">
    <text evidence="5">The sequence shown here is derived from an EMBL/GenBank/DDBJ whole genome shotgun (WGS) entry which is preliminary data.</text>
</comment>
<keyword evidence="3" id="KW-0411">Iron-sulfur</keyword>
<reference evidence="5 6" key="1">
    <citation type="submission" date="2020-08" db="EMBL/GenBank/DDBJ databases">
        <title>Bridging the membrane lipid divide: bacteria of the FCB group superphylum have the potential to synthesize archaeal ether lipids.</title>
        <authorList>
            <person name="Villanueva L."/>
            <person name="Von Meijenfeldt F.A.B."/>
            <person name="Westbye A.B."/>
            <person name="Yadav S."/>
            <person name="Hopmans E.C."/>
            <person name="Dutilh B.E."/>
            <person name="Sinninghe Damste J.S."/>
        </authorList>
    </citation>
    <scope>NUCLEOTIDE SEQUENCE [LARGE SCALE GENOMIC DNA]</scope>
    <source>
        <strain evidence="5">NIOZ-UU27</strain>
    </source>
</reference>
<dbReference type="SUPFAM" id="SSF51971">
    <property type="entry name" value="Nucleotide-binding domain"/>
    <property type="match status" value="1"/>
</dbReference>
<evidence type="ECO:0000256" key="1">
    <source>
        <dbReference type="ARBA" id="ARBA00022723"/>
    </source>
</evidence>
<gene>
    <name evidence="5" type="ORF">H8E19_00100</name>
</gene>
<evidence type="ECO:0000259" key="4">
    <source>
        <dbReference type="PROSITE" id="PS51379"/>
    </source>
</evidence>
<dbReference type="AlphaFoldDB" id="A0A8J6MXK9"/>
<dbReference type="PANTHER" id="PTHR42783">
    <property type="entry name" value="GLUTAMATE SYNTHASE [NADPH] SMALL CHAIN"/>
    <property type="match status" value="1"/>
</dbReference>
<evidence type="ECO:0000256" key="3">
    <source>
        <dbReference type="ARBA" id="ARBA00023014"/>
    </source>
</evidence>
<feature type="domain" description="4Fe-4S ferredoxin-type" evidence="4">
    <location>
        <begin position="471"/>
        <end position="500"/>
    </location>
</feature>
<dbReference type="InterPro" id="IPR036188">
    <property type="entry name" value="FAD/NAD-bd_sf"/>
</dbReference>
<dbReference type="SUPFAM" id="SSF46548">
    <property type="entry name" value="alpha-helical ferredoxin"/>
    <property type="match status" value="2"/>
</dbReference>
<dbReference type="PRINTS" id="PR00419">
    <property type="entry name" value="ADXRDTASE"/>
</dbReference>
<name>A0A8J6MXK9_9DELT</name>
<dbReference type="Pfam" id="PF12838">
    <property type="entry name" value="Fer4_7"/>
    <property type="match status" value="1"/>
</dbReference>
<accession>A0A8J6MXK9</accession>
<keyword evidence="2" id="KW-0408">Iron</keyword>
<dbReference type="InterPro" id="IPR028261">
    <property type="entry name" value="DPD_II"/>
</dbReference>
<feature type="domain" description="4Fe-4S ferredoxin-type" evidence="4">
    <location>
        <begin position="506"/>
        <end position="537"/>
    </location>
</feature>
<organism evidence="5 6">
    <name type="scientific">Candidatus Desulfacyla euxinica</name>
    <dbReference type="NCBI Taxonomy" id="2841693"/>
    <lineage>
        <taxon>Bacteria</taxon>
        <taxon>Deltaproteobacteria</taxon>
        <taxon>Candidatus Desulfacyla</taxon>
    </lineage>
</organism>
<dbReference type="InterPro" id="IPR009051">
    <property type="entry name" value="Helical_ferredxn"/>
</dbReference>